<name>A0A7C5XK36_9CREN</name>
<sequence length="89" mass="10361">MWYQYRKSPLGTVIRESMKTILGIYPSREEAIDKIAILSEKIMANIKIVDIKQNLYEILSIDPDLGDFIWKNIDKSYIAVIATWDPLDK</sequence>
<dbReference type="EMBL" id="DRUB01000211">
    <property type="protein sequence ID" value="HHR97190.1"/>
    <property type="molecule type" value="Genomic_DNA"/>
</dbReference>
<reference evidence="1" key="1">
    <citation type="journal article" date="2020" name="mSystems">
        <title>Genome- and Community-Level Interaction Insights into Carbon Utilization and Element Cycling Functions of Hydrothermarchaeota in Hydrothermal Sediment.</title>
        <authorList>
            <person name="Zhou Z."/>
            <person name="Liu Y."/>
            <person name="Xu W."/>
            <person name="Pan J."/>
            <person name="Luo Z.H."/>
            <person name="Li M."/>
        </authorList>
    </citation>
    <scope>NUCLEOTIDE SEQUENCE [LARGE SCALE GENOMIC DNA]</scope>
    <source>
        <strain evidence="2">SpSt-1</strain>
        <strain evidence="1">SpSt-1121</strain>
    </source>
</reference>
<gene>
    <name evidence="2" type="ORF">ENL47_10455</name>
    <name evidence="1" type="ORF">ENM84_02250</name>
</gene>
<protein>
    <submittedName>
        <fullName evidence="1">Uncharacterized protein</fullName>
    </submittedName>
</protein>
<dbReference type="AlphaFoldDB" id="A0A7C5XK36"/>
<dbReference type="EMBL" id="DRZI01000089">
    <property type="protein sequence ID" value="HHP81466.1"/>
    <property type="molecule type" value="Genomic_DNA"/>
</dbReference>
<organism evidence="1">
    <name type="scientific">Ignisphaera aggregans</name>
    <dbReference type="NCBI Taxonomy" id="334771"/>
    <lineage>
        <taxon>Archaea</taxon>
        <taxon>Thermoproteota</taxon>
        <taxon>Thermoprotei</taxon>
        <taxon>Desulfurococcales</taxon>
        <taxon>Desulfurococcaceae</taxon>
        <taxon>Ignisphaera</taxon>
    </lineage>
</organism>
<evidence type="ECO:0000313" key="1">
    <source>
        <dbReference type="EMBL" id="HHP81466.1"/>
    </source>
</evidence>
<evidence type="ECO:0000313" key="2">
    <source>
        <dbReference type="EMBL" id="HHR97190.1"/>
    </source>
</evidence>
<accession>A0A7C5XK36</accession>
<comment type="caution">
    <text evidence="1">The sequence shown here is derived from an EMBL/GenBank/DDBJ whole genome shotgun (WGS) entry which is preliminary data.</text>
</comment>
<proteinExistence type="predicted"/>